<dbReference type="RefSeq" id="WP_121835029.1">
    <property type="nucleotide sequence ID" value="NZ_RCVM01000005.1"/>
</dbReference>
<accession>A0A3L9DRL4</accession>
<dbReference type="SUPFAM" id="SSF53167">
    <property type="entry name" value="Purine and uridine phosphorylases"/>
    <property type="match status" value="1"/>
</dbReference>
<proteinExistence type="predicted"/>
<reference evidence="2 3" key="1">
    <citation type="submission" date="2018-10" db="EMBL/GenBank/DDBJ databases">
        <title>Streptococcus hillyeri sp. nov., isolated from equine tracheal sample.</title>
        <authorList>
            <person name="Macfadyen A.C."/>
            <person name="Waller A."/>
            <person name="Paterson G.K."/>
        </authorList>
    </citation>
    <scope>NUCLEOTIDE SEQUENCE [LARGE SCALE GENOMIC DNA]</scope>
    <source>
        <strain evidence="2 3">28462</strain>
    </source>
</reference>
<evidence type="ECO:0000313" key="2">
    <source>
        <dbReference type="EMBL" id="RLY03981.1"/>
    </source>
</evidence>
<dbReference type="EMBL" id="RCVM01000005">
    <property type="protein sequence ID" value="RLY03981.1"/>
    <property type="molecule type" value="Genomic_DNA"/>
</dbReference>
<dbReference type="Gene3D" id="3.40.50.1580">
    <property type="entry name" value="Nucleoside phosphorylase domain"/>
    <property type="match status" value="1"/>
</dbReference>
<name>A0A3L9DRL4_9STRE</name>
<keyword evidence="3" id="KW-1185">Reference proteome</keyword>
<dbReference type="Proteomes" id="UP000279194">
    <property type="component" value="Unassembled WGS sequence"/>
</dbReference>
<evidence type="ECO:0000259" key="1">
    <source>
        <dbReference type="Pfam" id="PF01048"/>
    </source>
</evidence>
<feature type="domain" description="Nucleoside phosphorylase" evidence="1">
    <location>
        <begin position="62"/>
        <end position="237"/>
    </location>
</feature>
<evidence type="ECO:0000313" key="3">
    <source>
        <dbReference type="Proteomes" id="UP000279194"/>
    </source>
</evidence>
<dbReference type="Pfam" id="PF01048">
    <property type="entry name" value="PNP_UDP_1"/>
    <property type="match status" value="1"/>
</dbReference>
<comment type="caution">
    <text evidence="2">The sequence shown here is derived from an EMBL/GenBank/DDBJ whole genome shotgun (WGS) entry which is preliminary data.</text>
</comment>
<dbReference type="GO" id="GO:0009116">
    <property type="term" value="P:nucleoside metabolic process"/>
    <property type="evidence" value="ECO:0007669"/>
    <property type="project" value="InterPro"/>
</dbReference>
<dbReference type="OrthoDB" id="7945729at2"/>
<dbReference type="AlphaFoldDB" id="A0A3L9DRL4"/>
<gene>
    <name evidence="2" type="ORF">EAF07_04140</name>
</gene>
<dbReference type="CDD" id="cd09007">
    <property type="entry name" value="NP-I_spr0068"/>
    <property type="match status" value="1"/>
</dbReference>
<dbReference type="InterPro" id="IPR035994">
    <property type="entry name" value="Nucleoside_phosphorylase_sf"/>
</dbReference>
<protein>
    <submittedName>
        <fullName evidence="2">Phosphorylase</fullName>
    </submittedName>
</protein>
<dbReference type="InterPro" id="IPR000845">
    <property type="entry name" value="Nucleoside_phosphorylase_d"/>
</dbReference>
<organism evidence="2 3">
    <name type="scientific">Streptococcus hillyeri</name>
    <dbReference type="NCBI Taxonomy" id="2282420"/>
    <lineage>
        <taxon>Bacteria</taxon>
        <taxon>Bacillati</taxon>
        <taxon>Bacillota</taxon>
        <taxon>Bacilli</taxon>
        <taxon>Lactobacillales</taxon>
        <taxon>Streptococcaceae</taxon>
        <taxon>Streptococcus</taxon>
    </lineage>
</organism>
<sequence>MLLNEFDNSKAVIEPETILSLKKGLDIQEVCDTIIMPFSGTLFDKIINLDGVYQGGYKSNINGKQPWYIYEYMGKKVAVMKALLGGPALVGTLEELKASGFKNFIIFGTCGVLDGDLESNKIILPTSSLRDEGISYHYAPASDEIGYSNEHMNYFASILDKHGIPHTQTKAWTTDAFYRETPDKVKRRMEAGAQVVNMEWASVAAWAQYRKADVYHFFYTSDYVDVDKGWDARDGHDEENLLRFFNVALKIAEELS</sequence>
<dbReference type="GO" id="GO:0003824">
    <property type="term" value="F:catalytic activity"/>
    <property type="evidence" value="ECO:0007669"/>
    <property type="project" value="InterPro"/>
</dbReference>